<dbReference type="InterPro" id="IPR002182">
    <property type="entry name" value="NB-ARC"/>
</dbReference>
<dbReference type="PANTHER" id="PTHR47691:SF3">
    <property type="entry name" value="HTH-TYPE TRANSCRIPTIONAL REGULATOR RV0890C-RELATED"/>
    <property type="match status" value="1"/>
</dbReference>
<sequence length="735" mass="79834">MAVTHEYLVTLGEAVDAGADVLPMLRQAAAEHPLDEALQARLITTLTATGHHAEARDTYEAVRERLADELGVDPGPQLRRALGHRRTFRSQLPADLPGFTGRDAELARTAALLTGHRPAMTCVAISGMAGVGKTTLAVHLAHEVADRFPDGLLYVHMRGYAPGGILSSVEAVGILLETLGVPSQRVPDGLDARTALYRSMLAGKRVLVLIDDARDADHARPLLPGTPDAMVIVTSRNRLLGLVARNGAHPVVLGLPTTAEARDLLAHRIGADRVAAEPDAADEIVLHCGRLPLALAVVAACAAAFPDVPLADIAAQLRADNLAVFSSDDKDIDVRTVFSWSYHAVSPAAARMYRLLALHPAGHISAAAAASLAGLETHRSHTLLDELSRAHLINEPLPERYVFHDLLRAHAAELVTGDEKQPAETRLAQHYLHSVRSATALLYPYRRHPAVAQPGDDVTALEFDDHQQAETWLRAERPTLLAVADQAGWHLAAALELFLDRQGRWHEQVTLQRNALAGATDDQGRARTHRPLGFALGRLDDHAAAAAHLAEALRLFQELQDPDGEAITRRNLAFLANRRTEHDLALKHYDHALACYETIGDELGQATVHNEVGWTYILFGDYAKALAECERAVRMQERLGNRNGVASAADSVGYAYHHLGCNVDAIAWYERSLELYRALNDPYLIANTLSHIGEAYNALGEHEPAVTAWHEALEILDELGHPDADEVRAALLTQP</sequence>
<feature type="domain" description="Bacterial transcriptional activator" evidence="3">
    <location>
        <begin position="10"/>
        <end position="80"/>
    </location>
</feature>
<dbReference type="Pfam" id="PF03704">
    <property type="entry name" value="BTAD"/>
    <property type="match status" value="1"/>
</dbReference>
<feature type="domain" description="NB-ARC" evidence="2">
    <location>
        <begin position="120"/>
        <end position="240"/>
    </location>
</feature>
<evidence type="ECO:0000313" key="5">
    <source>
        <dbReference type="Proteomes" id="UP001519332"/>
    </source>
</evidence>
<reference evidence="4 5" key="1">
    <citation type="submission" date="2021-03" db="EMBL/GenBank/DDBJ databases">
        <title>Sequencing the genomes of 1000 actinobacteria strains.</title>
        <authorList>
            <person name="Klenk H.-P."/>
        </authorList>
    </citation>
    <scope>NUCLEOTIDE SEQUENCE [LARGE SCALE GENOMIC DNA]</scope>
    <source>
        <strain evidence="4 5">DSM 46670</strain>
    </source>
</reference>
<dbReference type="InterPro" id="IPR019734">
    <property type="entry name" value="TPR_rpt"/>
</dbReference>
<dbReference type="Gene3D" id="1.25.40.10">
    <property type="entry name" value="Tetratricopeptide repeat domain"/>
    <property type="match status" value="1"/>
</dbReference>
<dbReference type="PRINTS" id="PR00364">
    <property type="entry name" value="DISEASERSIST"/>
</dbReference>
<evidence type="ECO:0000259" key="3">
    <source>
        <dbReference type="Pfam" id="PF03704"/>
    </source>
</evidence>
<protein>
    <submittedName>
        <fullName evidence="4">Tetratricopeptide (TPR) repeat protein</fullName>
    </submittedName>
</protein>
<comment type="caution">
    <text evidence="4">The sequence shown here is derived from an EMBL/GenBank/DDBJ whole genome shotgun (WGS) entry which is preliminary data.</text>
</comment>
<dbReference type="Pfam" id="PF00931">
    <property type="entry name" value="NB-ARC"/>
    <property type="match status" value="1"/>
</dbReference>
<dbReference type="SUPFAM" id="SSF48452">
    <property type="entry name" value="TPR-like"/>
    <property type="match status" value="2"/>
</dbReference>
<organism evidence="4 5">
    <name type="scientific">Kibdelosporangium banguiense</name>
    <dbReference type="NCBI Taxonomy" id="1365924"/>
    <lineage>
        <taxon>Bacteria</taxon>
        <taxon>Bacillati</taxon>
        <taxon>Actinomycetota</taxon>
        <taxon>Actinomycetes</taxon>
        <taxon>Pseudonocardiales</taxon>
        <taxon>Pseudonocardiaceae</taxon>
        <taxon>Kibdelosporangium</taxon>
    </lineage>
</organism>
<evidence type="ECO:0000259" key="2">
    <source>
        <dbReference type="Pfam" id="PF00931"/>
    </source>
</evidence>
<accession>A0ABS4TNF4</accession>
<keyword evidence="5" id="KW-1185">Reference proteome</keyword>
<name>A0ABS4TNF4_9PSEU</name>
<dbReference type="SMART" id="SM00028">
    <property type="entry name" value="TPR"/>
    <property type="match status" value="5"/>
</dbReference>
<dbReference type="SUPFAM" id="SSF52540">
    <property type="entry name" value="P-loop containing nucleoside triphosphate hydrolases"/>
    <property type="match status" value="1"/>
</dbReference>
<dbReference type="Proteomes" id="UP001519332">
    <property type="component" value="Unassembled WGS sequence"/>
</dbReference>
<dbReference type="Pfam" id="PF13424">
    <property type="entry name" value="TPR_12"/>
    <property type="match status" value="2"/>
</dbReference>
<proteinExistence type="predicted"/>
<dbReference type="Gene3D" id="3.40.50.300">
    <property type="entry name" value="P-loop containing nucleotide triphosphate hydrolases"/>
    <property type="match status" value="1"/>
</dbReference>
<evidence type="ECO:0000313" key="4">
    <source>
        <dbReference type="EMBL" id="MBP2325937.1"/>
    </source>
</evidence>
<dbReference type="InterPro" id="IPR027417">
    <property type="entry name" value="P-loop_NTPase"/>
</dbReference>
<dbReference type="PROSITE" id="PS50005">
    <property type="entry name" value="TPR"/>
    <property type="match status" value="1"/>
</dbReference>
<dbReference type="EMBL" id="JAGINW010000001">
    <property type="protein sequence ID" value="MBP2325937.1"/>
    <property type="molecule type" value="Genomic_DNA"/>
</dbReference>
<gene>
    <name evidence="4" type="ORF">JOF56_006322</name>
</gene>
<dbReference type="PANTHER" id="PTHR47691">
    <property type="entry name" value="REGULATOR-RELATED"/>
    <property type="match status" value="1"/>
</dbReference>
<keyword evidence="1" id="KW-0802">TPR repeat</keyword>
<dbReference type="InterPro" id="IPR011990">
    <property type="entry name" value="TPR-like_helical_dom_sf"/>
</dbReference>
<feature type="repeat" description="TPR" evidence="1">
    <location>
        <begin position="686"/>
        <end position="719"/>
    </location>
</feature>
<dbReference type="InterPro" id="IPR005158">
    <property type="entry name" value="BTAD"/>
</dbReference>
<evidence type="ECO:0000256" key="1">
    <source>
        <dbReference type="PROSITE-ProRule" id="PRU00339"/>
    </source>
</evidence>